<accession>A0ABN7V4P1</accession>
<comment type="caution">
    <text evidence="1">The sequence shown here is derived from an EMBL/GenBank/DDBJ whole genome shotgun (WGS) entry which is preliminary data.</text>
</comment>
<gene>
    <name evidence="1" type="ORF">GMARGA_LOCUS14348</name>
</gene>
<evidence type="ECO:0000313" key="1">
    <source>
        <dbReference type="EMBL" id="CAG8730459.1"/>
    </source>
</evidence>
<dbReference type="EMBL" id="CAJVQB010009466">
    <property type="protein sequence ID" value="CAG8730459.1"/>
    <property type="molecule type" value="Genomic_DNA"/>
</dbReference>
<organism evidence="1 2">
    <name type="scientific">Gigaspora margarita</name>
    <dbReference type="NCBI Taxonomy" id="4874"/>
    <lineage>
        <taxon>Eukaryota</taxon>
        <taxon>Fungi</taxon>
        <taxon>Fungi incertae sedis</taxon>
        <taxon>Mucoromycota</taxon>
        <taxon>Glomeromycotina</taxon>
        <taxon>Glomeromycetes</taxon>
        <taxon>Diversisporales</taxon>
        <taxon>Gigasporaceae</taxon>
        <taxon>Gigaspora</taxon>
    </lineage>
</organism>
<feature type="non-terminal residue" evidence="1">
    <location>
        <position position="1"/>
    </location>
</feature>
<sequence>HYAAQILKPTEHNVLTQTKCLNNDAKITRPTTKTSIMTTLKRRNHTNGILTPK</sequence>
<name>A0ABN7V4P1_GIGMA</name>
<evidence type="ECO:0000313" key="2">
    <source>
        <dbReference type="Proteomes" id="UP000789901"/>
    </source>
</evidence>
<reference evidence="1 2" key="1">
    <citation type="submission" date="2021-06" db="EMBL/GenBank/DDBJ databases">
        <authorList>
            <person name="Kallberg Y."/>
            <person name="Tangrot J."/>
            <person name="Rosling A."/>
        </authorList>
    </citation>
    <scope>NUCLEOTIDE SEQUENCE [LARGE SCALE GENOMIC DNA]</scope>
    <source>
        <strain evidence="1 2">120-4 pot B 10/14</strain>
    </source>
</reference>
<protein>
    <submittedName>
        <fullName evidence="1">21936_t:CDS:1</fullName>
    </submittedName>
</protein>
<dbReference type="Proteomes" id="UP000789901">
    <property type="component" value="Unassembled WGS sequence"/>
</dbReference>
<proteinExistence type="predicted"/>
<keyword evidence="2" id="KW-1185">Reference proteome</keyword>